<dbReference type="GO" id="GO:0016787">
    <property type="term" value="F:hydrolase activity"/>
    <property type="evidence" value="ECO:0007669"/>
    <property type="project" value="UniProtKB-KW"/>
</dbReference>
<dbReference type="Gene3D" id="1.10.10.10">
    <property type="entry name" value="Winged helix-like DNA-binding domain superfamily/Winged helix DNA-binding domain"/>
    <property type="match status" value="1"/>
</dbReference>
<dbReference type="CDD" id="cd06170">
    <property type="entry name" value="LuxR_C_like"/>
    <property type="match status" value="1"/>
</dbReference>
<dbReference type="SUPFAM" id="SSF53474">
    <property type="entry name" value="alpha/beta-Hydrolases"/>
    <property type="match status" value="1"/>
</dbReference>
<feature type="domain" description="HTH luxR-type" evidence="1">
    <location>
        <begin position="287"/>
        <end position="352"/>
    </location>
</feature>
<dbReference type="InterPro" id="IPR000073">
    <property type="entry name" value="AB_hydrolase_1"/>
</dbReference>
<dbReference type="GO" id="GO:0003677">
    <property type="term" value="F:DNA binding"/>
    <property type="evidence" value="ECO:0007669"/>
    <property type="project" value="InterPro"/>
</dbReference>
<accession>A0AAE3NS54</accession>
<gene>
    <name evidence="2" type="ORF">P1J78_12080</name>
</gene>
<dbReference type="SMART" id="SM00421">
    <property type="entry name" value="HTH_LUXR"/>
    <property type="match status" value="1"/>
</dbReference>
<dbReference type="PROSITE" id="PS50043">
    <property type="entry name" value="HTH_LUXR_2"/>
    <property type="match status" value="1"/>
</dbReference>
<dbReference type="InterPro" id="IPR016032">
    <property type="entry name" value="Sig_transdc_resp-reg_C-effctor"/>
</dbReference>
<dbReference type="Proteomes" id="UP001220964">
    <property type="component" value="Unassembled WGS sequence"/>
</dbReference>
<proteinExistence type="predicted"/>
<evidence type="ECO:0000313" key="2">
    <source>
        <dbReference type="EMBL" id="MDF0601474.1"/>
    </source>
</evidence>
<organism evidence="2 3">
    <name type="scientific">Psychromarinibacter sediminicola</name>
    <dbReference type="NCBI Taxonomy" id="3033385"/>
    <lineage>
        <taxon>Bacteria</taxon>
        <taxon>Pseudomonadati</taxon>
        <taxon>Pseudomonadota</taxon>
        <taxon>Alphaproteobacteria</taxon>
        <taxon>Rhodobacterales</taxon>
        <taxon>Paracoccaceae</taxon>
        <taxon>Psychromarinibacter</taxon>
    </lineage>
</organism>
<protein>
    <submittedName>
        <fullName evidence="2">Alpha/beta fold hydrolase</fullName>
    </submittedName>
</protein>
<keyword evidence="3" id="KW-1185">Reference proteome</keyword>
<dbReference type="Gene3D" id="3.40.50.1820">
    <property type="entry name" value="alpha/beta hydrolase"/>
    <property type="match status" value="1"/>
</dbReference>
<dbReference type="InterPro" id="IPR050471">
    <property type="entry name" value="AB_hydrolase"/>
</dbReference>
<dbReference type="InterPro" id="IPR036388">
    <property type="entry name" value="WH-like_DNA-bd_sf"/>
</dbReference>
<dbReference type="Pfam" id="PF00561">
    <property type="entry name" value="Abhydrolase_1"/>
    <property type="match status" value="1"/>
</dbReference>
<dbReference type="PANTHER" id="PTHR43433:SF5">
    <property type="entry name" value="AB HYDROLASE-1 DOMAIN-CONTAINING PROTEIN"/>
    <property type="match status" value="1"/>
</dbReference>
<dbReference type="RefSeq" id="WP_275567614.1">
    <property type="nucleotide sequence ID" value="NZ_JARGYC010000028.1"/>
</dbReference>
<reference evidence="2" key="1">
    <citation type="submission" date="2023-03" db="EMBL/GenBank/DDBJ databases">
        <title>Multiphase analysis and comparison of six strains from genera Psychromarinibacter, Lutimaribacter, and Maritimibacter, including a novel species: Psychromarinibacter sediminicola sp. nov.</title>
        <authorList>
            <person name="Wang Y.-H."/>
            <person name="Ye M.-Q."/>
            <person name="Du Z.-J."/>
        </authorList>
    </citation>
    <scope>NUCLEOTIDE SEQUENCE</scope>
    <source>
        <strain evidence="2">C21-152</strain>
    </source>
</reference>
<dbReference type="AlphaFoldDB" id="A0AAE3NS54"/>
<dbReference type="EMBL" id="JARGYC010000028">
    <property type="protein sequence ID" value="MDF0601474.1"/>
    <property type="molecule type" value="Genomic_DNA"/>
</dbReference>
<dbReference type="PANTHER" id="PTHR43433">
    <property type="entry name" value="HYDROLASE, ALPHA/BETA FOLD FAMILY PROTEIN"/>
    <property type="match status" value="1"/>
</dbReference>
<dbReference type="PRINTS" id="PR00111">
    <property type="entry name" value="ABHYDROLASE"/>
</dbReference>
<dbReference type="Pfam" id="PF00196">
    <property type="entry name" value="GerE"/>
    <property type="match status" value="1"/>
</dbReference>
<dbReference type="SUPFAM" id="SSF46894">
    <property type="entry name" value="C-terminal effector domain of the bipartite response regulators"/>
    <property type="match status" value="1"/>
</dbReference>
<name>A0AAE3NS54_9RHOB</name>
<dbReference type="InterPro" id="IPR029058">
    <property type="entry name" value="AB_hydrolase_fold"/>
</dbReference>
<evidence type="ECO:0000259" key="1">
    <source>
        <dbReference type="PROSITE" id="PS50043"/>
    </source>
</evidence>
<evidence type="ECO:0000313" key="3">
    <source>
        <dbReference type="Proteomes" id="UP001220964"/>
    </source>
</evidence>
<sequence>MTLRQHIRFCRTADGTRIAVAEVGSGPPLLRAAHWLSHVEYDLESPIWRHWLEALAARNRFVRYDQRGCGLSDREVTNFSLDAWLADMEAVADTMGPEPFPVIGMSQGGAVAIRFALRHPGRVSRLILLGAYARGGLRRGNDPEIGVEAETLVNLIRLGWGRNDPVFGQAFSRRFVPGGTDDQIRWWSEMERRTSSPETAIATLRGFQRIDVTEEAQALDLPVLILHARGDACVPFAEGRLLATLIPGARFVPLESDNHVLLPDEPAWRVFDDELHGFLGADAAPDAEAADAGLTPAEAEVLTLVAEGLDNAAIAERLGKSAKTVRNQVSVILHKLGVGSRSEAIVRARRHLER</sequence>
<dbReference type="PRINTS" id="PR00038">
    <property type="entry name" value="HTHLUXR"/>
</dbReference>
<comment type="caution">
    <text evidence="2">The sequence shown here is derived from an EMBL/GenBank/DDBJ whole genome shotgun (WGS) entry which is preliminary data.</text>
</comment>
<dbReference type="GO" id="GO:0006355">
    <property type="term" value="P:regulation of DNA-templated transcription"/>
    <property type="evidence" value="ECO:0007669"/>
    <property type="project" value="InterPro"/>
</dbReference>
<dbReference type="InterPro" id="IPR000792">
    <property type="entry name" value="Tscrpt_reg_LuxR_C"/>
</dbReference>
<keyword evidence="2" id="KW-0378">Hydrolase</keyword>